<keyword evidence="5 7" id="KW-0472">Membrane</keyword>
<evidence type="ECO:0000256" key="5">
    <source>
        <dbReference type="ARBA" id="ARBA00023136"/>
    </source>
</evidence>
<evidence type="ECO:0000256" key="4">
    <source>
        <dbReference type="ARBA" id="ARBA00022989"/>
    </source>
</evidence>
<dbReference type="InterPro" id="IPR051401">
    <property type="entry name" value="GtrA_CellWall_Glycosyl"/>
</dbReference>
<dbReference type="AlphaFoldDB" id="H5TTS4"/>
<comment type="subcellular location">
    <subcellularLocation>
        <location evidence="1">Membrane</location>
        <topology evidence="1">Multi-pass membrane protein</topology>
    </subcellularLocation>
</comment>
<keyword evidence="3 7" id="KW-0812">Transmembrane</keyword>
<evidence type="ECO:0000256" key="7">
    <source>
        <dbReference type="SAM" id="Phobius"/>
    </source>
</evidence>
<feature type="region of interest" description="Disordered" evidence="6">
    <location>
        <begin position="1"/>
        <end position="27"/>
    </location>
</feature>
<reference evidence="9" key="1">
    <citation type="submission" date="2012-02" db="EMBL/GenBank/DDBJ databases">
        <title>Whole genome shotgun sequence of Gordonia otitidis NBRC 100426.</title>
        <authorList>
            <person name="Yoshida I."/>
            <person name="Hosoyama A."/>
            <person name="Tsuchikane K."/>
            <person name="Katsumata H."/>
            <person name="Yamazaki S."/>
            <person name="Fujita N."/>
        </authorList>
    </citation>
    <scope>NUCLEOTIDE SEQUENCE [LARGE SCALE GENOMIC DNA]</scope>
    <source>
        <strain evidence="9">NBRC 100426</strain>
    </source>
</reference>
<proteinExistence type="inferred from homology"/>
<protein>
    <recommendedName>
        <fullName evidence="8">GtrA/DPMS transmembrane domain-containing protein</fullName>
    </recommendedName>
</protein>
<dbReference type="GO" id="GO:0005886">
    <property type="term" value="C:plasma membrane"/>
    <property type="evidence" value="ECO:0007669"/>
    <property type="project" value="TreeGrafter"/>
</dbReference>
<evidence type="ECO:0000259" key="8">
    <source>
        <dbReference type="Pfam" id="PF04138"/>
    </source>
</evidence>
<feature type="compositionally biased region" description="Basic and acidic residues" evidence="6">
    <location>
        <begin position="7"/>
        <end position="21"/>
    </location>
</feature>
<name>H5TTS4_GORO1</name>
<gene>
    <name evidence="9" type="ORF">GOOTI_241_00380</name>
</gene>
<dbReference type="RefSeq" id="WP_007241040.1">
    <property type="nucleotide sequence ID" value="NZ_BAFB01000241.1"/>
</dbReference>
<accession>H5TTS4</accession>
<sequence length="168" mass="18632">MQDPTSDDEHDHKSRHEDFSTRHAPTPIELPVDDAEASTDVPLATQILRFVISGVLSGILDFGLTTILQFGVGLPPVVSKAIGFICGTTCAYIINRRWTFRASPSTARFIAVALLYCCTFFVNVGIYTWLAHVWEHTFLNSLIAYVIAQGTATVINFVVQRTVIFRVT</sequence>
<comment type="caution">
    <text evidence="9">The sequence shown here is derived from an EMBL/GenBank/DDBJ whole genome shotgun (WGS) entry which is preliminary data.</text>
</comment>
<dbReference type="PANTHER" id="PTHR38459:SF6">
    <property type="entry name" value="ARABINOGALACTAN BIOSYNTHESIS RECRUITING PROTEIN RV3789"/>
    <property type="match status" value="1"/>
</dbReference>
<dbReference type="Pfam" id="PF04138">
    <property type="entry name" value="GtrA_DPMS_TM"/>
    <property type="match status" value="1"/>
</dbReference>
<feature type="transmembrane region" description="Helical" evidence="7">
    <location>
        <begin position="107"/>
        <end position="130"/>
    </location>
</feature>
<feature type="domain" description="GtrA/DPMS transmembrane" evidence="8">
    <location>
        <begin position="49"/>
        <end position="165"/>
    </location>
</feature>
<evidence type="ECO:0000313" key="9">
    <source>
        <dbReference type="EMBL" id="GAB36882.1"/>
    </source>
</evidence>
<evidence type="ECO:0000256" key="6">
    <source>
        <dbReference type="SAM" id="MobiDB-lite"/>
    </source>
</evidence>
<organism evidence="9 10">
    <name type="scientific">Gordonia otitidis (strain DSM 44809 / CCUG 52243 / JCM 12355 / NBRC 100426 / IFM 10032)</name>
    <dbReference type="NCBI Taxonomy" id="1108044"/>
    <lineage>
        <taxon>Bacteria</taxon>
        <taxon>Bacillati</taxon>
        <taxon>Actinomycetota</taxon>
        <taxon>Actinomycetes</taxon>
        <taxon>Mycobacteriales</taxon>
        <taxon>Gordoniaceae</taxon>
        <taxon>Gordonia</taxon>
    </lineage>
</organism>
<comment type="similarity">
    <text evidence="2">Belongs to the GtrA family.</text>
</comment>
<feature type="transmembrane region" description="Helical" evidence="7">
    <location>
        <begin position="77"/>
        <end position="95"/>
    </location>
</feature>
<evidence type="ECO:0000256" key="2">
    <source>
        <dbReference type="ARBA" id="ARBA00009399"/>
    </source>
</evidence>
<dbReference type="InterPro" id="IPR007267">
    <property type="entry name" value="GtrA_DPMS_TM"/>
</dbReference>
<evidence type="ECO:0000256" key="3">
    <source>
        <dbReference type="ARBA" id="ARBA00022692"/>
    </source>
</evidence>
<dbReference type="STRING" id="1108044.GOOTI_241_00380"/>
<dbReference type="EMBL" id="BAFB01000241">
    <property type="protein sequence ID" value="GAB36882.1"/>
    <property type="molecule type" value="Genomic_DNA"/>
</dbReference>
<dbReference type="OrthoDB" id="3828151at2"/>
<feature type="transmembrane region" description="Helical" evidence="7">
    <location>
        <begin position="142"/>
        <end position="159"/>
    </location>
</feature>
<keyword evidence="4 7" id="KW-1133">Transmembrane helix</keyword>
<dbReference type="PANTHER" id="PTHR38459">
    <property type="entry name" value="PROPHAGE BACTOPRENOL-LINKED GLUCOSE TRANSLOCASE HOMOLOG"/>
    <property type="match status" value="1"/>
</dbReference>
<dbReference type="GO" id="GO:0000271">
    <property type="term" value="P:polysaccharide biosynthetic process"/>
    <property type="evidence" value="ECO:0007669"/>
    <property type="project" value="InterPro"/>
</dbReference>
<dbReference type="Proteomes" id="UP000005038">
    <property type="component" value="Unassembled WGS sequence"/>
</dbReference>
<evidence type="ECO:0000256" key="1">
    <source>
        <dbReference type="ARBA" id="ARBA00004141"/>
    </source>
</evidence>
<feature type="transmembrane region" description="Helical" evidence="7">
    <location>
        <begin position="47"/>
        <end position="71"/>
    </location>
</feature>
<keyword evidence="10" id="KW-1185">Reference proteome</keyword>
<evidence type="ECO:0000313" key="10">
    <source>
        <dbReference type="Proteomes" id="UP000005038"/>
    </source>
</evidence>